<dbReference type="EMBL" id="FQXQ01000002">
    <property type="protein sequence ID" value="SHH59846.1"/>
    <property type="molecule type" value="Genomic_DNA"/>
</dbReference>
<dbReference type="OrthoDB" id="597270at2"/>
<dbReference type="SUPFAM" id="SSF53448">
    <property type="entry name" value="Nucleotide-diphospho-sugar transferases"/>
    <property type="match status" value="1"/>
</dbReference>
<evidence type="ECO:0000313" key="3">
    <source>
        <dbReference type="Proteomes" id="UP000184109"/>
    </source>
</evidence>
<name>A0A1M5UAH0_9FLAO</name>
<keyword evidence="3" id="KW-1185">Reference proteome</keyword>
<feature type="domain" description="Glycosyltransferase 2-like" evidence="1">
    <location>
        <begin position="7"/>
        <end position="113"/>
    </location>
</feature>
<dbReference type="STRING" id="1195760.SAMN05444281_1127"/>
<dbReference type="Pfam" id="PF00535">
    <property type="entry name" value="Glycos_transf_2"/>
    <property type="match status" value="1"/>
</dbReference>
<evidence type="ECO:0000313" key="2">
    <source>
        <dbReference type="EMBL" id="SHH59846.1"/>
    </source>
</evidence>
<accession>A0A1M5UAH0</accession>
<dbReference type="CDD" id="cd00761">
    <property type="entry name" value="Glyco_tranf_GTA_type"/>
    <property type="match status" value="1"/>
</dbReference>
<dbReference type="Gene3D" id="3.90.550.10">
    <property type="entry name" value="Spore Coat Polysaccharide Biosynthesis Protein SpsA, Chain A"/>
    <property type="match status" value="1"/>
</dbReference>
<dbReference type="InterPro" id="IPR001173">
    <property type="entry name" value="Glyco_trans_2-like"/>
</dbReference>
<gene>
    <name evidence="2" type="ORF">SAMN05444281_1127</name>
</gene>
<protein>
    <recommendedName>
        <fullName evidence="1">Glycosyltransferase 2-like domain-containing protein</fullName>
    </recommendedName>
</protein>
<dbReference type="PANTHER" id="PTHR22916:SF3">
    <property type="entry name" value="UDP-GLCNAC:BETAGAL BETA-1,3-N-ACETYLGLUCOSAMINYLTRANSFERASE-LIKE PROTEIN 1"/>
    <property type="match status" value="1"/>
</dbReference>
<dbReference type="RefSeq" id="WP_073119170.1">
    <property type="nucleotide sequence ID" value="NZ_BMEN01000002.1"/>
</dbReference>
<evidence type="ECO:0000259" key="1">
    <source>
        <dbReference type="Pfam" id="PF00535"/>
    </source>
</evidence>
<dbReference type="Proteomes" id="UP000184109">
    <property type="component" value="Unassembled WGS sequence"/>
</dbReference>
<dbReference type="InterPro" id="IPR029044">
    <property type="entry name" value="Nucleotide-diphossugar_trans"/>
</dbReference>
<dbReference type="GO" id="GO:0016758">
    <property type="term" value="F:hexosyltransferase activity"/>
    <property type="evidence" value="ECO:0007669"/>
    <property type="project" value="UniProtKB-ARBA"/>
</dbReference>
<organism evidence="2 3">
    <name type="scientific">Wenyingzhuangia marina</name>
    <dbReference type="NCBI Taxonomy" id="1195760"/>
    <lineage>
        <taxon>Bacteria</taxon>
        <taxon>Pseudomonadati</taxon>
        <taxon>Bacteroidota</taxon>
        <taxon>Flavobacteriia</taxon>
        <taxon>Flavobacteriales</taxon>
        <taxon>Flavobacteriaceae</taxon>
        <taxon>Wenyingzhuangia</taxon>
    </lineage>
</organism>
<dbReference type="AlphaFoldDB" id="A0A1M5UAH0"/>
<proteinExistence type="predicted"/>
<dbReference type="PANTHER" id="PTHR22916">
    <property type="entry name" value="GLYCOSYLTRANSFERASE"/>
    <property type="match status" value="1"/>
</dbReference>
<reference evidence="3" key="1">
    <citation type="submission" date="2016-11" db="EMBL/GenBank/DDBJ databases">
        <authorList>
            <person name="Varghese N."/>
            <person name="Submissions S."/>
        </authorList>
    </citation>
    <scope>NUCLEOTIDE SEQUENCE [LARGE SCALE GENOMIC DNA]</scope>
    <source>
        <strain evidence="3">DSM 100572</strain>
    </source>
</reference>
<sequence>MKNLLVSIIIPCYNQAEFLCETLESVLNQKYIHWECFIVNDGSTDDTEVVAKEYCNKDPRFVYLYKNNGGLSSARNYGLNHAKGDLIQFLDSDDLLFPTKIVESIALFKGDHHYKFVITDFSMLINNVNYSMIINQEKLTFEGVLYYWDFEINIPIHCGLFDASFFTQYRFDETIKAKEDWLMWIVLFKQGYIPIALAKPLVSYRKHTQSMTMATNIFKEQLRAIEIIKEIIGTNLYEEFLLILYKNISKKNSVLKQEIENLKSSVFYKVEKKLKKIFRK</sequence>